<reference evidence="1 2" key="1">
    <citation type="submission" date="2014-04" db="EMBL/GenBank/DDBJ databases">
        <authorList>
            <consortium name="DOE Joint Genome Institute"/>
            <person name="Kuo A."/>
            <person name="Girlanda M."/>
            <person name="Perotto S."/>
            <person name="Kohler A."/>
            <person name="Nagy L.G."/>
            <person name="Floudas D."/>
            <person name="Copeland A."/>
            <person name="Barry K.W."/>
            <person name="Cichocki N."/>
            <person name="Veneault-Fourrey C."/>
            <person name="LaButti K."/>
            <person name="Lindquist E.A."/>
            <person name="Lipzen A."/>
            <person name="Lundell T."/>
            <person name="Morin E."/>
            <person name="Murat C."/>
            <person name="Sun H."/>
            <person name="Tunlid A."/>
            <person name="Henrissat B."/>
            <person name="Grigoriev I.V."/>
            <person name="Hibbett D.S."/>
            <person name="Martin F."/>
            <person name="Nordberg H.P."/>
            <person name="Cantor M.N."/>
            <person name="Hua S.X."/>
        </authorList>
    </citation>
    <scope>NUCLEOTIDE SEQUENCE [LARGE SCALE GENOMIC DNA]</scope>
    <source>
        <strain evidence="1 2">MUT 4182</strain>
    </source>
</reference>
<sequence length="68" mass="6986">MKSNVAFASLAVAVFGGARSVLAVAIYGTQFLRSPYTLPSAGADDMRSSSQVNAGALHTLAQLNVMLA</sequence>
<keyword evidence="2" id="KW-1185">Reference proteome</keyword>
<evidence type="ECO:0000313" key="1">
    <source>
        <dbReference type="EMBL" id="KIO23446.1"/>
    </source>
</evidence>
<name>A0A0C3QD43_9AGAM</name>
<gene>
    <name evidence="1" type="ORF">M407DRAFT_27052</name>
</gene>
<dbReference type="AlphaFoldDB" id="A0A0C3QD43"/>
<evidence type="ECO:0000313" key="2">
    <source>
        <dbReference type="Proteomes" id="UP000054248"/>
    </source>
</evidence>
<proteinExistence type="predicted"/>
<dbReference type="HOGENOM" id="CLU_2795809_0_0_1"/>
<organism evidence="1 2">
    <name type="scientific">Tulasnella calospora MUT 4182</name>
    <dbReference type="NCBI Taxonomy" id="1051891"/>
    <lineage>
        <taxon>Eukaryota</taxon>
        <taxon>Fungi</taxon>
        <taxon>Dikarya</taxon>
        <taxon>Basidiomycota</taxon>
        <taxon>Agaricomycotina</taxon>
        <taxon>Agaricomycetes</taxon>
        <taxon>Cantharellales</taxon>
        <taxon>Tulasnellaceae</taxon>
        <taxon>Tulasnella</taxon>
    </lineage>
</organism>
<dbReference type="Proteomes" id="UP000054248">
    <property type="component" value="Unassembled WGS sequence"/>
</dbReference>
<protein>
    <submittedName>
        <fullName evidence="1">Uncharacterized protein</fullName>
    </submittedName>
</protein>
<accession>A0A0C3QD43</accession>
<reference evidence="2" key="2">
    <citation type="submission" date="2015-01" db="EMBL/GenBank/DDBJ databases">
        <title>Evolutionary Origins and Diversification of the Mycorrhizal Mutualists.</title>
        <authorList>
            <consortium name="DOE Joint Genome Institute"/>
            <consortium name="Mycorrhizal Genomics Consortium"/>
            <person name="Kohler A."/>
            <person name="Kuo A."/>
            <person name="Nagy L.G."/>
            <person name="Floudas D."/>
            <person name="Copeland A."/>
            <person name="Barry K.W."/>
            <person name="Cichocki N."/>
            <person name="Veneault-Fourrey C."/>
            <person name="LaButti K."/>
            <person name="Lindquist E.A."/>
            <person name="Lipzen A."/>
            <person name="Lundell T."/>
            <person name="Morin E."/>
            <person name="Murat C."/>
            <person name="Riley R."/>
            <person name="Ohm R."/>
            <person name="Sun H."/>
            <person name="Tunlid A."/>
            <person name="Henrissat B."/>
            <person name="Grigoriev I.V."/>
            <person name="Hibbett D.S."/>
            <person name="Martin F."/>
        </authorList>
    </citation>
    <scope>NUCLEOTIDE SEQUENCE [LARGE SCALE GENOMIC DNA]</scope>
    <source>
        <strain evidence="2">MUT 4182</strain>
    </source>
</reference>
<dbReference type="EMBL" id="KN823084">
    <property type="protein sequence ID" value="KIO23446.1"/>
    <property type="molecule type" value="Genomic_DNA"/>
</dbReference>